<feature type="transmembrane region" description="Helical" evidence="1">
    <location>
        <begin position="192"/>
        <end position="214"/>
    </location>
</feature>
<keyword evidence="1" id="KW-0812">Transmembrane</keyword>
<evidence type="ECO:0000313" key="3">
    <source>
        <dbReference type="Proteomes" id="UP000782880"/>
    </source>
</evidence>
<reference evidence="2" key="1">
    <citation type="journal article" date="2021" name="PeerJ">
        <title>Extensive microbial diversity within the chicken gut microbiome revealed by metagenomics and culture.</title>
        <authorList>
            <person name="Gilroy R."/>
            <person name="Ravi A."/>
            <person name="Getino M."/>
            <person name="Pursley I."/>
            <person name="Horton D.L."/>
            <person name="Alikhan N.F."/>
            <person name="Baker D."/>
            <person name="Gharbi K."/>
            <person name="Hall N."/>
            <person name="Watson M."/>
            <person name="Adriaenssens E.M."/>
            <person name="Foster-Nyarko E."/>
            <person name="Jarju S."/>
            <person name="Secka A."/>
            <person name="Antonio M."/>
            <person name="Oren A."/>
            <person name="Chaudhuri R.R."/>
            <person name="La Ragione R."/>
            <person name="Hildebrand F."/>
            <person name="Pallen M.J."/>
        </authorList>
    </citation>
    <scope>NUCLEOTIDE SEQUENCE</scope>
    <source>
        <strain evidence="2">ChiBcec21-2208</strain>
    </source>
</reference>
<feature type="transmembrane region" description="Helical" evidence="1">
    <location>
        <begin position="299"/>
        <end position="327"/>
    </location>
</feature>
<comment type="caution">
    <text evidence="2">The sequence shown here is derived from an EMBL/GenBank/DDBJ whole genome shotgun (WGS) entry which is preliminary data.</text>
</comment>
<name>A0A921IP36_9FIRM</name>
<dbReference type="AlphaFoldDB" id="A0A921IP36"/>
<feature type="transmembrane region" description="Helical" evidence="1">
    <location>
        <begin position="152"/>
        <end position="172"/>
    </location>
</feature>
<keyword evidence="1" id="KW-1133">Transmembrane helix</keyword>
<feature type="transmembrane region" description="Helical" evidence="1">
    <location>
        <begin position="226"/>
        <end position="248"/>
    </location>
</feature>
<dbReference type="InterPro" id="IPR014194">
    <property type="entry name" value="Spore_III_AE"/>
</dbReference>
<feature type="transmembrane region" description="Helical" evidence="1">
    <location>
        <begin position="80"/>
        <end position="97"/>
    </location>
</feature>
<dbReference type="Pfam" id="PF09546">
    <property type="entry name" value="Spore_III_AE"/>
    <property type="match status" value="1"/>
</dbReference>
<organism evidence="2 3">
    <name type="scientific">Subdoligranulum variabile</name>
    <dbReference type="NCBI Taxonomy" id="214851"/>
    <lineage>
        <taxon>Bacteria</taxon>
        <taxon>Bacillati</taxon>
        <taxon>Bacillota</taxon>
        <taxon>Clostridia</taxon>
        <taxon>Eubacteriales</taxon>
        <taxon>Oscillospiraceae</taxon>
        <taxon>Subdoligranulum</taxon>
    </lineage>
</organism>
<accession>A0A921IP36</accession>
<dbReference type="EMBL" id="DYVE01000318">
    <property type="protein sequence ID" value="HJG29430.1"/>
    <property type="molecule type" value="Genomic_DNA"/>
</dbReference>
<reference evidence="2" key="2">
    <citation type="submission" date="2021-09" db="EMBL/GenBank/DDBJ databases">
        <authorList>
            <person name="Gilroy R."/>
        </authorList>
    </citation>
    <scope>NUCLEOTIDE SEQUENCE</scope>
    <source>
        <strain evidence="2">ChiBcec21-2208</strain>
    </source>
</reference>
<protein>
    <submittedName>
        <fullName evidence="2">Stage III sporulation protein AE</fullName>
    </submittedName>
</protein>
<feature type="transmembrane region" description="Helical" evidence="1">
    <location>
        <begin position="50"/>
        <end position="68"/>
    </location>
</feature>
<proteinExistence type="predicted"/>
<keyword evidence="1" id="KW-0472">Membrane</keyword>
<evidence type="ECO:0000313" key="2">
    <source>
        <dbReference type="EMBL" id="HJG29430.1"/>
    </source>
</evidence>
<dbReference type="Proteomes" id="UP000782880">
    <property type="component" value="Unassembled WGS sequence"/>
</dbReference>
<evidence type="ECO:0000256" key="1">
    <source>
        <dbReference type="SAM" id="Phobius"/>
    </source>
</evidence>
<feature type="transmembrane region" description="Helical" evidence="1">
    <location>
        <begin position="254"/>
        <end position="287"/>
    </location>
</feature>
<gene>
    <name evidence="2" type="ORF">K8V20_12400</name>
</gene>
<sequence length="333" mass="34346">MAAEEPPDSVQTLLQDESGNLQDAAQWQLQDVLDWLGTTVGQNLQAPFRFGLQAAGYLLLAGVLGILAGNSSWKACIDSVAVLGFGTLSLTAMMSLTDTVGTAAQDCQNYLISFVPVFSGVTAMGGQTAGSLVYSGMFFTMSNFLAAAIQKILLPVMQIYFCFAACACIWGNPGVEEAASLFAKCLRRLLKGCALLFSVVLGLQNILAGTVDTAALKTGKSVLQGAIPVVGDAAAAALSGAAAAVQLLKGSLALAALLALAAAFLPVFVHCFLYGLAFAGAGILASAEGQKQCGRLCRLYYEGAGLCTSVLILYFFMVFLSTALLLISGSGGS</sequence>
<feature type="transmembrane region" description="Helical" evidence="1">
    <location>
        <begin position="117"/>
        <end position="140"/>
    </location>
</feature>